<organism evidence="1 2">
    <name type="scientific">Nonomuraea antimicrobica</name>
    <dbReference type="NCBI Taxonomy" id="561173"/>
    <lineage>
        <taxon>Bacteria</taxon>
        <taxon>Bacillati</taxon>
        <taxon>Actinomycetota</taxon>
        <taxon>Actinomycetes</taxon>
        <taxon>Streptosporangiales</taxon>
        <taxon>Streptosporangiaceae</taxon>
        <taxon>Nonomuraea</taxon>
    </lineage>
</organism>
<comment type="caution">
    <text evidence="1">The sequence shown here is derived from an EMBL/GenBank/DDBJ whole genome shotgun (WGS) entry which is preliminary data.</text>
</comment>
<gene>
    <name evidence="1" type="ORF">GCM10022224_098660</name>
</gene>
<dbReference type="Proteomes" id="UP001500902">
    <property type="component" value="Unassembled WGS sequence"/>
</dbReference>
<proteinExistence type="predicted"/>
<evidence type="ECO:0000313" key="1">
    <source>
        <dbReference type="EMBL" id="GAA3717234.1"/>
    </source>
</evidence>
<evidence type="ECO:0000313" key="2">
    <source>
        <dbReference type="Proteomes" id="UP001500902"/>
    </source>
</evidence>
<dbReference type="RefSeq" id="WP_344896146.1">
    <property type="nucleotide sequence ID" value="NZ_BAAAZP010000237.1"/>
</dbReference>
<reference evidence="2" key="1">
    <citation type="journal article" date="2019" name="Int. J. Syst. Evol. Microbiol.">
        <title>The Global Catalogue of Microorganisms (GCM) 10K type strain sequencing project: providing services to taxonomists for standard genome sequencing and annotation.</title>
        <authorList>
            <consortium name="The Broad Institute Genomics Platform"/>
            <consortium name="The Broad Institute Genome Sequencing Center for Infectious Disease"/>
            <person name="Wu L."/>
            <person name="Ma J."/>
        </authorList>
    </citation>
    <scope>NUCLEOTIDE SEQUENCE [LARGE SCALE GENOMIC DNA]</scope>
    <source>
        <strain evidence="2">JCM 16904</strain>
    </source>
</reference>
<sequence>MLAEAGLADCQFYRPDGCELRADLPAGRGTYTLSAEMRRQVPYAALSTSVESVWTFPALDRPTHRGIPF</sequence>
<accession>A0ABP7ECH8</accession>
<dbReference type="EMBL" id="BAAAZP010000237">
    <property type="protein sequence ID" value="GAA3717234.1"/>
    <property type="molecule type" value="Genomic_DNA"/>
</dbReference>
<protein>
    <submittedName>
        <fullName evidence="1">Uncharacterized protein</fullName>
    </submittedName>
</protein>
<name>A0ABP7ECH8_9ACTN</name>
<keyword evidence="2" id="KW-1185">Reference proteome</keyword>